<organism evidence="2 3">
    <name type="scientific">Mesotoga infera</name>
    <dbReference type="NCBI Taxonomy" id="1236046"/>
    <lineage>
        <taxon>Bacteria</taxon>
        <taxon>Thermotogati</taxon>
        <taxon>Thermotogota</taxon>
        <taxon>Thermotogae</taxon>
        <taxon>Kosmotogales</taxon>
        <taxon>Kosmotogaceae</taxon>
        <taxon>Mesotoga</taxon>
    </lineage>
</organism>
<accession>A0A7Z7PMD0</accession>
<dbReference type="EMBL" id="LS974202">
    <property type="protein sequence ID" value="SSC11729.1"/>
    <property type="molecule type" value="Genomic_DNA"/>
</dbReference>
<name>A0A7Z7PMD0_9BACT</name>
<dbReference type="KEGG" id="minf:MESINF_0280"/>
<evidence type="ECO:0000313" key="3">
    <source>
        <dbReference type="Proteomes" id="UP000250796"/>
    </source>
</evidence>
<sequence>MPYGFGYGNRFRDGSCRFFGYVPRGGGIGGRWPGSARGMGFYGRGFYYDYPITPEMERVDLQEYRDYLNNELELIKLEIQKIEKRLEDLEPQSKGE</sequence>
<keyword evidence="1" id="KW-0175">Coiled coil</keyword>
<feature type="coiled-coil region" evidence="1">
    <location>
        <begin position="65"/>
        <end position="92"/>
    </location>
</feature>
<proteinExistence type="predicted"/>
<gene>
    <name evidence="2" type="ORF">MESINF_0280</name>
</gene>
<evidence type="ECO:0000256" key="1">
    <source>
        <dbReference type="SAM" id="Coils"/>
    </source>
</evidence>
<evidence type="ECO:0000313" key="2">
    <source>
        <dbReference type="EMBL" id="SSC11729.1"/>
    </source>
</evidence>
<dbReference type="Proteomes" id="UP000250796">
    <property type="component" value="Chromosome MESINF"/>
</dbReference>
<protein>
    <recommendedName>
        <fullName evidence="4">DUF5320 domain-containing protein</fullName>
    </recommendedName>
</protein>
<dbReference type="RefSeq" id="WP_169698173.1">
    <property type="nucleotide sequence ID" value="NZ_LS974202.1"/>
</dbReference>
<reference evidence="2 3" key="1">
    <citation type="submission" date="2017-01" db="EMBL/GenBank/DDBJ databases">
        <authorList>
            <person name="Erauso G."/>
        </authorList>
    </citation>
    <scope>NUCLEOTIDE SEQUENCE [LARGE SCALE GENOMIC DNA]</scope>
    <source>
        <strain evidence="2">MESINF1</strain>
    </source>
</reference>
<dbReference type="InterPro" id="IPR035205">
    <property type="entry name" value="DUF5320"/>
</dbReference>
<keyword evidence="3" id="KW-1185">Reference proteome</keyword>
<dbReference type="AlphaFoldDB" id="A0A7Z7PMD0"/>
<dbReference type="Pfam" id="PF17253">
    <property type="entry name" value="DUF5320"/>
    <property type="match status" value="1"/>
</dbReference>
<evidence type="ECO:0008006" key="4">
    <source>
        <dbReference type="Google" id="ProtNLM"/>
    </source>
</evidence>